<evidence type="ECO:0000259" key="1">
    <source>
        <dbReference type="PROSITE" id="PS50042"/>
    </source>
</evidence>
<evidence type="ECO:0000313" key="2">
    <source>
        <dbReference type="EMBL" id="KAK7254305.1"/>
    </source>
</evidence>
<feature type="domain" description="Cyclic nucleotide-binding" evidence="1">
    <location>
        <begin position="36"/>
        <end position="153"/>
    </location>
</feature>
<dbReference type="SUPFAM" id="SSF51206">
    <property type="entry name" value="cAMP-binding domain-like"/>
    <property type="match status" value="1"/>
</dbReference>
<dbReference type="Pfam" id="PF00027">
    <property type="entry name" value="cNMP_binding"/>
    <property type="match status" value="1"/>
</dbReference>
<dbReference type="InterPro" id="IPR018488">
    <property type="entry name" value="cNMP-bd_CS"/>
</dbReference>
<dbReference type="PRINTS" id="PR00103">
    <property type="entry name" value="CAMPKINASE"/>
</dbReference>
<dbReference type="Gene3D" id="2.60.120.10">
    <property type="entry name" value="Jelly Rolls"/>
    <property type="match status" value="1"/>
</dbReference>
<dbReference type="InterPro" id="IPR018490">
    <property type="entry name" value="cNMP-bd_dom_sf"/>
</dbReference>
<dbReference type="SMART" id="SM00100">
    <property type="entry name" value="cNMP"/>
    <property type="match status" value="1"/>
</dbReference>
<protein>
    <submittedName>
        <fullName evidence="2">cAMP-dependent protein kinase regulator</fullName>
    </submittedName>
</protein>
<keyword evidence="2" id="KW-0808">Transferase</keyword>
<dbReference type="PANTHER" id="PTHR11635:SF152">
    <property type="entry name" value="CAMP-DEPENDENT PROTEIN KINASE TYPE I REGULATORY SUBUNIT-RELATED"/>
    <property type="match status" value="1"/>
</dbReference>
<dbReference type="PROSITE" id="PS50042">
    <property type="entry name" value="CNMP_BINDING_3"/>
    <property type="match status" value="1"/>
</dbReference>
<dbReference type="EMBL" id="JBBJCI010000031">
    <property type="protein sequence ID" value="KAK7254305.1"/>
    <property type="molecule type" value="Genomic_DNA"/>
</dbReference>
<dbReference type="InterPro" id="IPR014710">
    <property type="entry name" value="RmlC-like_jellyroll"/>
</dbReference>
<dbReference type="InterPro" id="IPR000595">
    <property type="entry name" value="cNMP-bd_dom"/>
</dbReference>
<dbReference type="InterPro" id="IPR050503">
    <property type="entry name" value="cAMP-dep_PK_reg_su-like"/>
</dbReference>
<reference evidence="2 3" key="1">
    <citation type="submission" date="2024-03" db="EMBL/GenBank/DDBJ databases">
        <title>Aureococcus anophagefferens CCMP1851 and Kratosvirus quantuckense: Draft genome of a second virus-susceptible host strain in the model system.</title>
        <authorList>
            <person name="Chase E."/>
            <person name="Truchon A.R."/>
            <person name="Schepens W."/>
            <person name="Wilhelm S.W."/>
        </authorList>
    </citation>
    <scope>NUCLEOTIDE SEQUENCE [LARGE SCALE GENOMIC DNA]</scope>
    <source>
        <strain evidence="2 3">CCMP1851</strain>
    </source>
</reference>
<keyword evidence="3" id="KW-1185">Reference proteome</keyword>
<dbReference type="Proteomes" id="UP001363151">
    <property type="component" value="Unassembled WGS sequence"/>
</dbReference>
<accession>A0ABR1GEH0</accession>
<keyword evidence="2" id="KW-0418">Kinase</keyword>
<sequence>MDYLMSFFTSIGCSVESAATPAQQELLLTALKNHVSFSKLSDDELAKLVDAMQGALFPEGSDIIAQGAEGDYFYVVESGRASVIIDGETVGEYTEPGSSFGELALFSPEAKRAATIRAEEACCCWKLDRATFVRAIQLVAEDTAVLQDEILQAAIAQRTHA</sequence>
<evidence type="ECO:0000313" key="3">
    <source>
        <dbReference type="Proteomes" id="UP001363151"/>
    </source>
</evidence>
<gene>
    <name evidence="2" type="primary">PRKAR1A</name>
    <name evidence="2" type="ORF">SO694_00009350</name>
</gene>
<dbReference type="PROSITE" id="PS00889">
    <property type="entry name" value="CNMP_BINDING_2"/>
    <property type="match status" value="1"/>
</dbReference>
<dbReference type="PANTHER" id="PTHR11635">
    <property type="entry name" value="CAMP-DEPENDENT PROTEIN KINASE REGULATORY CHAIN"/>
    <property type="match status" value="1"/>
</dbReference>
<dbReference type="PROSITE" id="PS00888">
    <property type="entry name" value="CNMP_BINDING_1"/>
    <property type="match status" value="1"/>
</dbReference>
<comment type="caution">
    <text evidence="2">The sequence shown here is derived from an EMBL/GenBank/DDBJ whole genome shotgun (WGS) entry which is preliminary data.</text>
</comment>
<organism evidence="2 3">
    <name type="scientific">Aureococcus anophagefferens</name>
    <name type="common">Harmful bloom alga</name>
    <dbReference type="NCBI Taxonomy" id="44056"/>
    <lineage>
        <taxon>Eukaryota</taxon>
        <taxon>Sar</taxon>
        <taxon>Stramenopiles</taxon>
        <taxon>Ochrophyta</taxon>
        <taxon>Pelagophyceae</taxon>
        <taxon>Pelagomonadales</taxon>
        <taxon>Pelagomonadaceae</taxon>
        <taxon>Aureococcus</taxon>
    </lineage>
</organism>
<proteinExistence type="predicted"/>
<dbReference type="GO" id="GO:0016301">
    <property type="term" value="F:kinase activity"/>
    <property type="evidence" value="ECO:0007669"/>
    <property type="project" value="UniProtKB-KW"/>
</dbReference>
<name>A0ABR1GEH0_AURAN</name>
<dbReference type="CDD" id="cd00038">
    <property type="entry name" value="CAP_ED"/>
    <property type="match status" value="1"/>
</dbReference>